<dbReference type="PIRSF" id="PIRSF004810">
    <property type="entry name" value="ChrA"/>
    <property type="match status" value="1"/>
</dbReference>
<evidence type="ECO:0000313" key="8">
    <source>
        <dbReference type="EMBL" id="GAA0745010.1"/>
    </source>
</evidence>
<keyword evidence="9" id="KW-1185">Reference proteome</keyword>
<feature type="transmembrane region" description="Helical" evidence="7">
    <location>
        <begin position="345"/>
        <end position="364"/>
    </location>
</feature>
<evidence type="ECO:0000256" key="2">
    <source>
        <dbReference type="ARBA" id="ARBA00005262"/>
    </source>
</evidence>
<comment type="subcellular location">
    <subcellularLocation>
        <location evidence="1">Cell membrane</location>
        <topology evidence="1">Multi-pass membrane protein</topology>
    </subcellularLocation>
</comment>
<keyword evidence="3" id="KW-1003">Cell membrane</keyword>
<dbReference type="InterPro" id="IPR014047">
    <property type="entry name" value="Chr_Tranpt_l_chain"/>
</dbReference>
<dbReference type="Proteomes" id="UP001500279">
    <property type="component" value="Unassembled WGS sequence"/>
</dbReference>
<accession>A0ABP3UYN6</accession>
<sequence>MNTTTLTPPSPPDEALPGPRKALLFADCVVLGLTAWGGFMALLAQAQTRFVKQRQWLSEQDFGDLIALVVMLPGPQAVNALAVMGYRLAGWGGFAAALAGIVLPGFVITLMLWGGYALLAQHPDLQRALMAGVLPPLAMILGQAAFNQAKKATPGLKERGLAVVCGVLLLAVPYWGAAIYVLAMAALVALFTWPAPKVVAPEAAQRRLHPLALALCIAPAGLALFQVVPALLPEVLLAKVGLVFGGLSTTLFGGGLVMVPMLEGLIVDHLGWLDHASFSAGLAASQVTPGPILSIATFTGMQVAGLGGALIATLGIYLPTAVISVGVNSMTEQLKGSRRFQHAMLGVRSAVVGLIAGGAISLLLKLPGHGLSWQGGLMVAVAWLLVWRLKQPPYLTLPVGVLLAWLLL</sequence>
<evidence type="ECO:0000256" key="6">
    <source>
        <dbReference type="ARBA" id="ARBA00023136"/>
    </source>
</evidence>
<reference evidence="9" key="1">
    <citation type="journal article" date="2019" name="Int. J. Syst. Evol. Microbiol.">
        <title>The Global Catalogue of Microorganisms (GCM) 10K type strain sequencing project: providing services to taxonomists for standard genome sequencing and annotation.</title>
        <authorList>
            <consortium name="The Broad Institute Genomics Platform"/>
            <consortium name="The Broad Institute Genome Sequencing Center for Infectious Disease"/>
            <person name="Wu L."/>
            <person name="Ma J."/>
        </authorList>
    </citation>
    <scope>NUCLEOTIDE SEQUENCE [LARGE SCALE GENOMIC DNA]</scope>
    <source>
        <strain evidence="9">JCM 15503</strain>
    </source>
</reference>
<gene>
    <name evidence="8" type="ORF">GCM10009107_11130</name>
</gene>
<feature type="transmembrane region" description="Helical" evidence="7">
    <location>
        <begin position="128"/>
        <end position="146"/>
    </location>
</feature>
<feature type="transmembrane region" description="Helical" evidence="7">
    <location>
        <begin position="94"/>
        <end position="116"/>
    </location>
</feature>
<feature type="transmembrane region" description="Helical" evidence="7">
    <location>
        <begin position="370"/>
        <end position="387"/>
    </location>
</feature>
<proteinExistence type="inferred from homology"/>
<name>A0ABP3UYN6_9BURK</name>
<evidence type="ECO:0000256" key="5">
    <source>
        <dbReference type="ARBA" id="ARBA00022989"/>
    </source>
</evidence>
<feature type="transmembrane region" description="Helical" evidence="7">
    <location>
        <begin position="304"/>
        <end position="325"/>
    </location>
</feature>
<dbReference type="Pfam" id="PF02417">
    <property type="entry name" value="Chromate_transp"/>
    <property type="match status" value="2"/>
</dbReference>
<feature type="transmembrane region" description="Helical" evidence="7">
    <location>
        <begin position="161"/>
        <end position="191"/>
    </location>
</feature>
<evidence type="ECO:0000256" key="4">
    <source>
        <dbReference type="ARBA" id="ARBA00022692"/>
    </source>
</evidence>
<comment type="similarity">
    <text evidence="2">Belongs to the chromate ion transporter (CHR) (TC 2.A.51) family.</text>
</comment>
<keyword evidence="5 7" id="KW-1133">Transmembrane helix</keyword>
<dbReference type="RefSeq" id="WP_141289064.1">
    <property type="nucleotide sequence ID" value="NZ_BAAAEW010000004.1"/>
</dbReference>
<protein>
    <submittedName>
        <fullName evidence="8">Chromate transporter</fullName>
    </submittedName>
</protein>
<organism evidence="8 9">
    <name type="scientific">Ideonella azotifigens</name>
    <dbReference type="NCBI Taxonomy" id="513160"/>
    <lineage>
        <taxon>Bacteria</taxon>
        <taxon>Pseudomonadati</taxon>
        <taxon>Pseudomonadota</taxon>
        <taxon>Betaproteobacteria</taxon>
        <taxon>Burkholderiales</taxon>
        <taxon>Sphaerotilaceae</taxon>
        <taxon>Ideonella</taxon>
    </lineage>
</organism>
<evidence type="ECO:0000313" key="9">
    <source>
        <dbReference type="Proteomes" id="UP001500279"/>
    </source>
</evidence>
<dbReference type="PANTHER" id="PTHR43663">
    <property type="entry name" value="CHROMATE TRANSPORT PROTEIN-RELATED"/>
    <property type="match status" value="1"/>
</dbReference>
<keyword evidence="6 7" id="KW-0472">Membrane</keyword>
<feature type="transmembrane region" description="Helical" evidence="7">
    <location>
        <begin position="22"/>
        <end position="44"/>
    </location>
</feature>
<evidence type="ECO:0000256" key="1">
    <source>
        <dbReference type="ARBA" id="ARBA00004651"/>
    </source>
</evidence>
<comment type="caution">
    <text evidence="8">The sequence shown here is derived from an EMBL/GenBank/DDBJ whole genome shotgun (WGS) entry which is preliminary data.</text>
</comment>
<dbReference type="EMBL" id="BAAAEW010000004">
    <property type="protein sequence ID" value="GAA0745010.1"/>
    <property type="molecule type" value="Genomic_DNA"/>
</dbReference>
<dbReference type="PANTHER" id="PTHR43663:SF1">
    <property type="entry name" value="CHROMATE TRANSPORTER"/>
    <property type="match status" value="1"/>
</dbReference>
<dbReference type="NCBIfam" id="TIGR00937">
    <property type="entry name" value="2A51"/>
    <property type="match status" value="1"/>
</dbReference>
<evidence type="ECO:0000256" key="3">
    <source>
        <dbReference type="ARBA" id="ARBA00022475"/>
    </source>
</evidence>
<keyword evidence="4 7" id="KW-0812">Transmembrane</keyword>
<feature type="transmembrane region" description="Helical" evidence="7">
    <location>
        <begin position="211"/>
        <end position="232"/>
    </location>
</feature>
<dbReference type="InterPro" id="IPR052518">
    <property type="entry name" value="CHR_Transporter"/>
</dbReference>
<evidence type="ECO:0000256" key="7">
    <source>
        <dbReference type="SAM" id="Phobius"/>
    </source>
</evidence>
<feature type="transmembrane region" description="Helical" evidence="7">
    <location>
        <begin position="244"/>
        <end position="266"/>
    </location>
</feature>
<dbReference type="InterPro" id="IPR003370">
    <property type="entry name" value="Chromate_transpt"/>
</dbReference>